<gene>
    <name evidence="4" type="ORF">B0I29_120188</name>
</gene>
<accession>A0A327Z1K8</accession>
<dbReference type="RefSeq" id="WP_111653481.1">
    <property type="nucleotide sequence ID" value="NZ_JACHWI010000002.1"/>
</dbReference>
<dbReference type="AlphaFoldDB" id="A0A327Z1K8"/>
<feature type="region of interest" description="Disordered" evidence="1">
    <location>
        <begin position="200"/>
        <end position="221"/>
    </location>
</feature>
<evidence type="ECO:0000313" key="4">
    <source>
        <dbReference type="EMBL" id="RAK28420.1"/>
    </source>
</evidence>
<dbReference type="PANTHER" id="PTHR33744:SF1">
    <property type="entry name" value="DNA-BINDING TRANSCRIPTIONAL ACTIVATOR ADER"/>
    <property type="match status" value="1"/>
</dbReference>
<feature type="compositionally biased region" description="Pro residues" evidence="1">
    <location>
        <begin position="200"/>
        <end position="211"/>
    </location>
</feature>
<reference evidence="4 5" key="1">
    <citation type="submission" date="2018-06" db="EMBL/GenBank/DDBJ databases">
        <title>Genomic Encyclopedia of Type Strains, Phase III (KMG-III): the genomes of soil and plant-associated and newly described type strains.</title>
        <authorList>
            <person name="Whitman W."/>
        </authorList>
    </citation>
    <scope>NUCLEOTIDE SEQUENCE [LARGE SCALE GENOMIC DNA]</scope>
    <source>
        <strain evidence="4 5">CGMCC 4.7090</strain>
    </source>
</reference>
<feature type="domain" description="RsbT co-antagonist protein RsbRD N-terminal" evidence="3">
    <location>
        <begin position="27"/>
        <end position="162"/>
    </location>
</feature>
<dbReference type="OrthoDB" id="4571023at2"/>
<dbReference type="EMBL" id="QLMJ01000020">
    <property type="protein sequence ID" value="RAK28420.1"/>
    <property type="molecule type" value="Genomic_DNA"/>
</dbReference>
<dbReference type="Gene3D" id="1.10.10.2840">
    <property type="entry name" value="PucR C-terminal helix-turn-helix domain"/>
    <property type="match status" value="1"/>
</dbReference>
<dbReference type="Proteomes" id="UP000249341">
    <property type="component" value="Unassembled WGS sequence"/>
</dbReference>
<protein>
    <submittedName>
        <fullName evidence="4">PucR-like helix-turn-helix protein</fullName>
    </submittedName>
</protein>
<dbReference type="PANTHER" id="PTHR33744">
    <property type="entry name" value="CARBOHYDRATE DIACID REGULATOR"/>
    <property type="match status" value="1"/>
</dbReference>
<dbReference type="InterPro" id="IPR042070">
    <property type="entry name" value="PucR_C-HTH_sf"/>
</dbReference>
<proteinExistence type="predicted"/>
<feature type="domain" description="PucR C-terminal helix-turn-helix" evidence="2">
    <location>
        <begin position="346"/>
        <end position="401"/>
    </location>
</feature>
<dbReference type="Pfam" id="PF13556">
    <property type="entry name" value="HTH_30"/>
    <property type="match status" value="1"/>
</dbReference>
<dbReference type="InterPro" id="IPR051448">
    <property type="entry name" value="CdaR-like_regulators"/>
</dbReference>
<dbReference type="InterPro" id="IPR025751">
    <property type="entry name" value="RsbRD_N_dom"/>
</dbReference>
<dbReference type="InterPro" id="IPR025736">
    <property type="entry name" value="PucR_C-HTH_dom"/>
</dbReference>
<evidence type="ECO:0000259" key="2">
    <source>
        <dbReference type="Pfam" id="PF13556"/>
    </source>
</evidence>
<sequence length="425" mass="46313">MAGSLTIEGTPAPEWVRAHRRTLSTHALQALSDHGAEASRPAAPRRDPELRWIVEHNVDLFMLLLDRGPGGELTDEEAADLIASAARRASDGEPVEHLLIDYQIGADAMWQVIAPRCRAGERDGLLRITEAVHRYLRQVTGFVVRGFQHEAARMRLGERDARYGLFSALLSGQSPQAAAELAGIALPPGYLVLSLHLGPDPTPPAAPPPGRSPRVSAHRRSNTVQRVLDQYGTDVLALVRDPVATALIPVAPDAGTAEARLVVDRLTEALGVPVHAGAAFGPPDTVHLVHQQGNDVLEIALAAGHGPGAYTLDDVLVAYQLTRPGPGTDRLRERLRPLDGHPDWEQTLRTFLRNGFDRQRTAADLHVHPNTVDYRLTRIAVLVGFDPTEPAQRLTAFAALYLRDLDRYRRRSGRALVTSSWATPA</sequence>
<organism evidence="4 5">
    <name type="scientific">Actinoplanes lutulentus</name>
    <dbReference type="NCBI Taxonomy" id="1287878"/>
    <lineage>
        <taxon>Bacteria</taxon>
        <taxon>Bacillati</taxon>
        <taxon>Actinomycetota</taxon>
        <taxon>Actinomycetes</taxon>
        <taxon>Micromonosporales</taxon>
        <taxon>Micromonosporaceae</taxon>
        <taxon>Actinoplanes</taxon>
    </lineage>
</organism>
<evidence type="ECO:0000256" key="1">
    <source>
        <dbReference type="SAM" id="MobiDB-lite"/>
    </source>
</evidence>
<keyword evidence="5" id="KW-1185">Reference proteome</keyword>
<dbReference type="Pfam" id="PF14361">
    <property type="entry name" value="RsbRD_N"/>
    <property type="match status" value="1"/>
</dbReference>
<evidence type="ECO:0000313" key="5">
    <source>
        <dbReference type="Proteomes" id="UP000249341"/>
    </source>
</evidence>
<name>A0A327Z1K8_9ACTN</name>
<evidence type="ECO:0000259" key="3">
    <source>
        <dbReference type="Pfam" id="PF14361"/>
    </source>
</evidence>
<comment type="caution">
    <text evidence="4">The sequence shown here is derived from an EMBL/GenBank/DDBJ whole genome shotgun (WGS) entry which is preliminary data.</text>
</comment>